<evidence type="ECO:0000256" key="2">
    <source>
        <dbReference type="ARBA" id="ARBA00008954"/>
    </source>
</evidence>
<keyword evidence="5" id="KW-0808">Transferase</keyword>
<dbReference type="InterPro" id="IPR015424">
    <property type="entry name" value="PyrdxlP-dep_Trfase"/>
</dbReference>
<dbReference type="GO" id="GO:0030170">
    <property type="term" value="F:pyridoxal phosphate binding"/>
    <property type="evidence" value="ECO:0007669"/>
    <property type="project" value="InterPro"/>
</dbReference>
<comment type="cofactor">
    <cofactor evidence="1">
        <name>pyridoxal 5'-phosphate</name>
        <dbReference type="ChEBI" id="CHEBI:597326"/>
    </cofactor>
</comment>
<dbReference type="CDD" id="cd00610">
    <property type="entry name" value="OAT_like"/>
    <property type="match status" value="1"/>
</dbReference>
<dbReference type="EMBL" id="ML978121">
    <property type="protein sequence ID" value="KAF2103837.1"/>
    <property type="molecule type" value="Genomic_DNA"/>
</dbReference>
<dbReference type="InterPro" id="IPR015422">
    <property type="entry name" value="PyrdxlP-dep_Trfase_small"/>
</dbReference>
<dbReference type="Proteomes" id="UP000799772">
    <property type="component" value="Unassembled WGS sequence"/>
</dbReference>
<organism evidence="5 6">
    <name type="scientific">Rhizodiscina lignyota</name>
    <dbReference type="NCBI Taxonomy" id="1504668"/>
    <lineage>
        <taxon>Eukaryota</taxon>
        <taxon>Fungi</taxon>
        <taxon>Dikarya</taxon>
        <taxon>Ascomycota</taxon>
        <taxon>Pezizomycotina</taxon>
        <taxon>Dothideomycetes</taxon>
        <taxon>Pleosporomycetidae</taxon>
        <taxon>Aulographales</taxon>
        <taxon>Rhizodiscinaceae</taxon>
        <taxon>Rhizodiscina</taxon>
    </lineage>
</organism>
<protein>
    <submittedName>
        <fullName evidence="5">PLP-dependent transferase</fullName>
    </submittedName>
</protein>
<dbReference type="NCBIfam" id="NF005685">
    <property type="entry name" value="PRK07483.1"/>
    <property type="match status" value="1"/>
</dbReference>
<dbReference type="OrthoDB" id="5419315at2759"/>
<evidence type="ECO:0000256" key="1">
    <source>
        <dbReference type="ARBA" id="ARBA00001933"/>
    </source>
</evidence>
<comment type="similarity">
    <text evidence="2 4">Belongs to the class-III pyridoxal-phosphate-dependent aminotransferase family.</text>
</comment>
<dbReference type="InterPro" id="IPR005814">
    <property type="entry name" value="Aminotrans_3"/>
</dbReference>
<dbReference type="InterPro" id="IPR015421">
    <property type="entry name" value="PyrdxlP-dep_Trfase_major"/>
</dbReference>
<evidence type="ECO:0000313" key="5">
    <source>
        <dbReference type="EMBL" id="KAF2103837.1"/>
    </source>
</evidence>
<dbReference type="Pfam" id="PF00202">
    <property type="entry name" value="Aminotran_3"/>
    <property type="match status" value="1"/>
</dbReference>
<evidence type="ECO:0000313" key="6">
    <source>
        <dbReference type="Proteomes" id="UP000799772"/>
    </source>
</evidence>
<sequence>MALPPSKKIPLVNDGNVVISTNGTESTHSAVLHRNLHHAPKTVVSAEGIYITLSNGQKILDATGGAAVSCLGHGNKRVKEALQKQMDEISYCHSLFFSVNAAERLGEELCKGTDGKMARAWICSSGSEAMEAALKLSRQYWLESVPPQPQRVRFIARRESYHGITLGALGVSGHVTRRALYEPLLNKNISHVSPCNAYRGMKDGETEAQYVERLAKELDDELQRVGPDTVCAFIAEPVVGAVTGCVPAVPGYFKAMKAICDKYGVLMIMDEIMSGMGRSGTLHAWEQEGIVPDIETIGKGLGGGYAPVAGILINPRVVDVLSKGTGAFSHGQTYQGHPIACAAAAEVQAIVREQNLVQNCKEMGVHLEKGLKSRLSDHPNVGNIRGKGLFWGVEFVKDKVTKEPFDPKDAIAMGVHEKGIEPPFNISLYPGTGVADGRAGDVAIIAPAYNVTKEEIELVVDLTARVIEEFFKEV</sequence>
<proteinExistence type="inferred from homology"/>
<name>A0A9P4IPU9_9PEZI</name>
<dbReference type="FunFam" id="3.40.640.10:FF:000004">
    <property type="entry name" value="Acetylornithine aminotransferase"/>
    <property type="match status" value="1"/>
</dbReference>
<dbReference type="Gene3D" id="3.90.1150.10">
    <property type="entry name" value="Aspartate Aminotransferase, domain 1"/>
    <property type="match status" value="1"/>
</dbReference>
<comment type="caution">
    <text evidence="5">The sequence shown here is derived from an EMBL/GenBank/DDBJ whole genome shotgun (WGS) entry which is preliminary data.</text>
</comment>
<dbReference type="GO" id="GO:0008483">
    <property type="term" value="F:transaminase activity"/>
    <property type="evidence" value="ECO:0007669"/>
    <property type="project" value="InterPro"/>
</dbReference>
<dbReference type="PANTHER" id="PTHR43094:SF1">
    <property type="entry name" value="AMINOTRANSFERASE CLASS-III"/>
    <property type="match status" value="1"/>
</dbReference>
<gene>
    <name evidence="5" type="ORF">NA57DRAFT_29541</name>
</gene>
<accession>A0A9P4IPU9</accession>
<dbReference type="GO" id="GO:0005829">
    <property type="term" value="C:cytosol"/>
    <property type="evidence" value="ECO:0007669"/>
    <property type="project" value="TreeGrafter"/>
</dbReference>
<dbReference type="SUPFAM" id="SSF53383">
    <property type="entry name" value="PLP-dependent transferases"/>
    <property type="match status" value="1"/>
</dbReference>
<dbReference type="AlphaFoldDB" id="A0A9P4IPU9"/>
<keyword evidence="3 4" id="KW-0663">Pyridoxal phosphate</keyword>
<dbReference type="PANTHER" id="PTHR43094">
    <property type="entry name" value="AMINOTRANSFERASE"/>
    <property type="match status" value="1"/>
</dbReference>
<keyword evidence="6" id="KW-1185">Reference proteome</keyword>
<evidence type="ECO:0000256" key="3">
    <source>
        <dbReference type="ARBA" id="ARBA00022898"/>
    </source>
</evidence>
<evidence type="ECO:0000256" key="4">
    <source>
        <dbReference type="RuleBase" id="RU003560"/>
    </source>
</evidence>
<dbReference type="Gene3D" id="3.40.640.10">
    <property type="entry name" value="Type I PLP-dependent aspartate aminotransferase-like (Major domain)"/>
    <property type="match status" value="1"/>
</dbReference>
<reference evidence="5" key="1">
    <citation type="journal article" date="2020" name="Stud. Mycol.">
        <title>101 Dothideomycetes genomes: a test case for predicting lifestyles and emergence of pathogens.</title>
        <authorList>
            <person name="Haridas S."/>
            <person name="Albert R."/>
            <person name="Binder M."/>
            <person name="Bloem J."/>
            <person name="Labutti K."/>
            <person name="Salamov A."/>
            <person name="Andreopoulos B."/>
            <person name="Baker S."/>
            <person name="Barry K."/>
            <person name="Bills G."/>
            <person name="Bluhm B."/>
            <person name="Cannon C."/>
            <person name="Castanera R."/>
            <person name="Culley D."/>
            <person name="Daum C."/>
            <person name="Ezra D."/>
            <person name="Gonzalez J."/>
            <person name="Henrissat B."/>
            <person name="Kuo A."/>
            <person name="Liang C."/>
            <person name="Lipzen A."/>
            <person name="Lutzoni F."/>
            <person name="Magnuson J."/>
            <person name="Mondo S."/>
            <person name="Nolan M."/>
            <person name="Ohm R."/>
            <person name="Pangilinan J."/>
            <person name="Park H.-J."/>
            <person name="Ramirez L."/>
            <person name="Alfaro M."/>
            <person name="Sun H."/>
            <person name="Tritt A."/>
            <person name="Yoshinaga Y."/>
            <person name="Zwiers L.-H."/>
            <person name="Turgeon B."/>
            <person name="Goodwin S."/>
            <person name="Spatafora J."/>
            <person name="Crous P."/>
            <person name="Grigoriev I."/>
        </authorList>
    </citation>
    <scope>NUCLEOTIDE SEQUENCE</scope>
    <source>
        <strain evidence="5">CBS 133067</strain>
    </source>
</reference>